<feature type="region of interest" description="Disordered" evidence="1">
    <location>
        <begin position="426"/>
        <end position="473"/>
    </location>
</feature>
<reference evidence="3 4" key="1">
    <citation type="journal article" date="2014" name="Mol. Plant">
        <title>Chromosome Scale Genome Assembly and Transcriptome Profiling of Nannochloropsis gaditana in Nitrogen Depletion.</title>
        <authorList>
            <person name="Corteggiani Carpinelli E."/>
            <person name="Telatin A."/>
            <person name="Vitulo N."/>
            <person name="Forcato C."/>
            <person name="D'Angelo M."/>
            <person name="Schiavon R."/>
            <person name="Vezzi A."/>
            <person name="Giacometti G.M."/>
            <person name="Morosinotto T."/>
            <person name="Valle G."/>
        </authorList>
    </citation>
    <scope>NUCLEOTIDE SEQUENCE [LARGE SCALE GENOMIC DNA]</scope>
    <source>
        <strain evidence="3 4">B-31</strain>
    </source>
</reference>
<dbReference type="AlphaFoldDB" id="W7TXM6"/>
<feature type="region of interest" description="Disordered" evidence="1">
    <location>
        <begin position="145"/>
        <end position="166"/>
    </location>
</feature>
<accession>W7TXM6</accession>
<feature type="compositionally biased region" description="Low complexity" evidence="1">
    <location>
        <begin position="222"/>
        <end position="231"/>
    </location>
</feature>
<dbReference type="Proteomes" id="UP000019335">
    <property type="component" value="Chromosome 12"/>
</dbReference>
<feature type="compositionally biased region" description="Polar residues" evidence="1">
    <location>
        <begin position="455"/>
        <end position="472"/>
    </location>
</feature>
<evidence type="ECO:0000313" key="3">
    <source>
        <dbReference type="EMBL" id="EWM25114.1"/>
    </source>
</evidence>
<dbReference type="Pfam" id="PF04695">
    <property type="entry name" value="Pex14_N"/>
    <property type="match status" value="1"/>
</dbReference>
<evidence type="ECO:0000259" key="2">
    <source>
        <dbReference type="Pfam" id="PF04695"/>
    </source>
</evidence>
<feature type="region of interest" description="Disordered" evidence="1">
    <location>
        <begin position="202"/>
        <end position="298"/>
    </location>
</feature>
<feature type="compositionally biased region" description="Basic and acidic residues" evidence="1">
    <location>
        <begin position="445"/>
        <end position="454"/>
    </location>
</feature>
<dbReference type="InterPro" id="IPR036388">
    <property type="entry name" value="WH-like_DNA-bd_sf"/>
</dbReference>
<feature type="region of interest" description="Disordered" evidence="1">
    <location>
        <begin position="566"/>
        <end position="598"/>
    </location>
</feature>
<feature type="domain" description="Peroxisome membrane anchor protein Pex14p N-terminal" evidence="2">
    <location>
        <begin position="27"/>
        <end position="63"/>
    </location>
</feature>
<keyword evidence="4" id="KW-1185">Reference proteome</keyword>
<dbReference type="Gene3D" id="1.10.10.10">
    <property type="entry name" value="Winged helix-like DNA-binding domain superfamily/Winged helix DNA-binding domain"/>
    <property type="match status" value="1"/>
</dbReference>
<dbReference type="OrthoDB" id="441517at2759"/>
<comment type="caution">
    <text evidence="3">The sequence shown here is derived from an EMBL/GenBank/DDBJ whole genome shotgun (WGS) entry which is preliminary data.</text>
</comment>
<feature type="region of interest" description="Disordered" evidence="1">
    <location>
        <begin position="614"/>
        <end position="659"/>
    </location>
</feature>
<proteinExistence type="predicted"/>
<dbReference type="EMBL" id="AZIL01001059">
    <property type="protein sequence ID" value="EWM25114.1"/>
    <property type="molecule type" value="Genomic_DNA"/>
</dbReference>
<evidence type="ECO:0000313" key="4">
    <source>
        <dbReference type="Proteomes" id="UP000019335"/>
    </source>
</evidence>
<name>W7TXM6_9STRA</name>
<gene>
    <name evidence="3" type="ORF">Naga_100016g57</name>
</gene>
<protein>
    <submittedName>
        <fullName evidence="3">Peroxisome membrane anchor protein Pex14p</fullName>
    </submittedName>
</protein>
<sequence length="659" mass="72005">MNPGRGVNDASTYNKARLCNGSEGVTALEFLTVPNVAKTPISSRIAFLKSKGFTETEISVALRLAGEVMCSGHNTSSPATRQPACVDRSIVDVKSEAWGPVARGHAWNSSFSSASARRTFQSHFGDSATTRVGFSDRQAHAHHQNGIFSGSAFPPSQAPRGGLRGCGQDVGEVSDMMAAINVAKSSMQGGAFFRAKSRGASHGLSEHYMPPRHAQGRLPTASSSSFSSRWSHTTPGGLQQGDPPYRLIEATESTEDAQGAGLAPPQRLFQSRPDATFSTGVPPGPSQNSRNPFHQDQSPPLFDITHQKQLHEHRPPTCAMPLAEMRGLKHDDSARSGIQSQDYLQAPAHNHNYQYYSSTSNFRPPNIAHCGAGDIPVTESGYPGYARHFEARRYHKTSSGGHAEVPRGSEGGVMWRVRGHSFADGVDCDFPPSSSGRADVQWQEQHGKDKRESSNHPTPDTSTHNTITSQGSDDALPWFKTIASGRVQKHLMRFVNNFISQQDLEDELGLYMADIFYETETGPTMMALYDKLERRVSERCPGHLTTFREEALQSLHQLMQACEEREEQQEQGRKALKSSGQRGKPVRNAAKRLGKSRTEGRKLGAMIAHYRSQCPVGNTGYATGKDDAKDVSDFAQYGPGGLCQENLQPQLRKADTLKK</sequence>
<evidence type="ECO:0000256" key="1">
    <source>
        <dbReference type="SAM" id="MobiDB-lite"/>
    </source>
</evidence>
<organism evidence="3 4">
    <name type="scientific">Nannochloropsis gaditana</name>
    <dbReference type="NCBI Taxonomy" id="72520"/>
    <lineage>
        <taxon>Eukaryota</taxon>
        <taxon>Sar</taxon>
        <taxon>Stramenopiles</taxon>
        <taxon>Ochrophyta</taxon>
        <taxon>Eustigmatophyceae</taxon>
        <taxon>Eustigmatales</taxon>
        <taxon>Monodopsidaceae</taxon>
        <taxon>Nannochloropsis</taxon>
    </lineage>
</organism>
<feature type="compositionally biased region" description="Polar residues" evidence="1">
    <location>
        <begin position="286"/>
        <end position="298"/>
    </location>
</feature>
<dbReference type="InterPro" id="IPR006785">
    <property type="entry name" value="Pex14_N"/>
</dbReference>